<dbReference type="InterPro" id="IPR011330">
    <property type="entry name" value="Glyco_hydro/deAcase_b/a-brl"/>
</dbReference>
<evidence type="ECO:0000259" key="1">
    <source>
        <dbReference type="PROSITE" id="PS51677"/>
    </source>
</evidence>
<dbReference type="Proteomes" id="UP000176087">
    <property type="component" value="Unassembled WGS sequence"/>
</dbReference>
<dbReference type="CDD" id="cd10959">
    <property type="entry name" value="CE4_NodB_like_3"/>
    <property type="match status" value="1"/>
</dbReference>
<dbReference type="Gene3D" id="3.20.20.370">
    <property type="entry name" value="Glycoside hydrolase/deacetylase"/>
    <property type="match status" value="1"/>
</dbReference>
<dbReference type="PATRIC" id="fig|933944.5.peg.2369"/>
<evidence type="ECO:0000313" key="3">
    <source>
        <dbReference type="Proteomes" id="UP000176087"/>
    </source>
</evidence>
<keyword evidence="3" id="KW-1185">Reference proteome</keyword>
<dbReference type="PROSITE" id="PS51677">
    <property type="entry name" value="NODB"/>
    <property type="match status" value="1"/>
</dbReference>
<evidence type="ECO:0000313" key="2">
    <source>
        <dbReference type="EMBL" id="OEU93835.1"/>
    </source>
</evidence>
<protein>
    <submittedName>
        <fullName evidence="2">Polysaccharide deacetylase</fullName>
    </submittedName>
</protein>
<dbReference type="EMBL" id="LJGT01000036">
    <property type="protein sequence ID" value="OEU93835.1"/>
    <property type="molecule type" value="Genomic_DNA"/>
</dbReference>
<dbReference type="Pfam" id="PF01522">
    <property type="entry name" value="Polysacc_deac_1"/>
    <property type="match status" value="1"/>
</dbReference>
<name>A0A1E7JV52_9ACTN</name>
<dbReference type="GO" id="GO:0005975">
    <property type="term" value="P:carbohydrate metabolic process"/>
    <property type="evidence" value="ECO:0007669"/>
    <property type="project" value="InterPro"/>
</dbReference>
<reference evidence="2 3" key="1">
    <citation type="journal article" date="2016" name="Front. Microbiol.">
        <title>Comparative Genomics Analysis of Streptomyces Species Reveals Their Adaptation to the Marine Environment and Their Diversity at the Genomic Level.</title>
        <authorList>
            <person name="Tian X."/>
            <person name="Zhang Z."/>
            <person name="Yang T."/>
            <person name="Chen M."/>
            <person name="Li J."/>
            <person name="Chen F."/>
            <person name="Yang J."/>
            <person name="Li W."/>
            <person name="Zhang B."/>
            <person name="Zhang Z."/>
            <person name="Wu J."/>
            <person name="Zhang C."/>
            <person name="Long L."/>
            <person name="Xiao J."/>
        </authorList>
    </citation>
    <scope>NUCLEOTIDE SEQUENCE [LARGE SCALE GENOMIC DNA]</scope>
    <source>
        <strain evidence="2 3">SCSIO 10390</strain>
    </source>
</reference>
<dbReference type="SUPFAM" id="SSF88713">
    <property type="entry name" value="Glycoside hydrolase/deacetylase"/>
    <property type="match status" value="1"/>
</dbReference>
<dbReference type="PANTHER" id="PTHR10587">
    <property type="entry name" value="GLYCOSYL TRANSFERASE-RELATED"/>
    <property type="match status" value="1"/>
</dbReference>
<organism evidence="2 3">
    <name type="scientific">Streptomyces abyssalis</name>
    <dbReference type="NCBI Taxonomy" id="933944"/>
    <lineage>
        <taxon>Bacteria</taxon>
        <taxon>Bacillati</taxon>
        <taxon>Actinomycetota</taxon>
        <taxon>Actinomycetes</taxon>
        <taxon>Kitasatosporales</taxon>
        <taxon>Streptomycetaceae</taxon>
        <taxon>Streptomyces</taxon>
    </lineage>
</organism>
<sequence>MWAGAAALVTAGWHLGPAASWLPAVRRVVSPALDGRGNPAHVALTFDDGPDPVSTPYFLEELGRLGARATFFVLGSRLERYPQLGRRIVTEGHELAVHGWQHERFWHPRPRRDLRDLARATGSVQRASGSRPLWYRPPYGVLTATRLAAARRLGLRPVLWTAWGRDWTATADADSVLAELAERMGGGATVLLHDSDHACAPRAWHSALEALPHLVMRCRAEGLTVGPLAEHGLRSA</sequence>
<comment type="caution">
    <text evidence="2">The sequence shown here is derived from an EMBL/GenBank/DDBJ whole genome shotgun (WGS) entry which is preliminary data.</text>
</comment>
<dbReference type="RefSeq" id="WP_070012551.1">
    <property type="nucleotide sequence ID" value="NZ_LJGS01000042.1"/>
</dbReference>
<dbReference type="InterPro" id="IPR050248">
    <property type="entry name" value="Polysacc_deacetylase_ArnD"/>
</dbReference>
<proteinExistence type="predicted"/>
<dbReference type="AlphaFoldDB" id="A0A1E7JV52"/>
<feature type="domain" description="NodB homology" evidence="1">
    <location>
        <begin position="40"/>
        <end position="226"/>
    </location>
</feature>
<dbReference type="InterPro" id="IPR002509">
    <property type="entry name" value="NODB_dom"/>
</dbReference>
<dbReference type="GO" id="GO:0016810">
    <property type="term" value="F:hydrolase activity, acting on carbon-nitrogen (but not peptide) bonds"/>
    <property type="evidence" value="ECO:0007669"/>
    <property type="project" value="InterPro"/>
</dbReference>
<dbReference type="PANTHER" id="PTHR10587:SF137">
    <property type="entry name" value="4-DEOXY-4-FORMAMIDO-L-ARABINOSE-PHOSPHOUNDECAPRENOL DEFORMYLASE ARND-RELATED"/>
    <property type="match status" value="1"/>
</dbReference>
<dbReference type="STRING" id="933944.AN215_02590"/>
<accession>A0A1E7JV52</accession>
<gene>
    <name evidence="2" type="ORF">AN215_02590</name>
</gene>